<evidence type="ECO:0000313" key="2">
    <source>
        <dbReference type="Proteomes" id="UP000234474"/>
    </source>
</evidence>
<dbReference type="PANTHER" id="PTHR34724:SF2">
    <property type="entry name" value="OS12G0596101 PROTEIN"/>
    <property type="match status" value="1"/>
</dbReference>
<dbReference type="AlphaFoldDB" id="A0A2I1BV23"/>
<name>A0A2I1BV23_ASPN1</name>
<dbReference type="OMA" id="MCKKASC"/>
<dbReference type="EMBL" id="MSZS01000010">
    <property type="protein sequence ID" value="PKX89222.1"/>
    <property type="molecule type" value="Genomic_DNA"/>
</dbReference>
<dbReference type="PANTHER" id="PTHR34724">
    <property type="entry name" value="OS12G0596101 PROTEIN"/>
    <property type="match status" value="1"/>
</dbReference>
<sequence>MCMPSKCNNCQKKTWWGCGSHIPSVMDQVPESDRCTCTPKVNADGKEYPPKGAGPA</sequence>
<dbReference type="Proteomes" id="UP000234474">
    <property type="component" value="Unassembled WGS sequence"/>
</dbReference>
<evidence type="ECO:0000313" key="1">
    <source>
        <dbReference type="EMBL" id="PKX89222.1"/>
    </source>
</evidence>
<gene>
    <name evidence="1" type="ORF">P174DRAFT_379271</name>
</gene>
<comment type="caution">
    <text evidence="1">The sequence shown here is derived from an EMBL/GenBank/DDBJ whole genome shotgun (WGS) entry which is preliminary data.</text>
</comment>
<proteinExistence type="predicted"/>
<dbReference type="OrthoDB" id="88410at2759"/>
<dbReference type="GeneID" id="36530223"/>
<dbReference type="VEuPathDB" id="FungiDB:P174DRAFT_379271"/>
<dbReference type="RefSeq" id="XP_024677817.1">
    <property type="nucleotide sequence ID" value="XM_024822897.1"/>
</dbReference>
<organism evidence="1 2">
    <name type="scientific">Aspergillus novofumigatus (strain IBT 16806)</name>
    <dbReference type="NCBI Taxonomy" id="1392255"/>
    <lineage>
        <taxon>Eukaryota</taxon>
        <taxon>Fungi</taxon>
        <taxon>Dikarya</taxon>
        <taxon>Ascomycota</taxon>
        <taxon>Pezizomycotina</taxon>
        <taxon>Eurotiomycetes</taxon>
        <taxon>Eurotiomycetidae</taxon>
        <taxon>Eurotiales</taxon>
        <taxon>Aspergillaceae</taxon>
        <taxon>Aspergillus</taxon>
        <taxon>Aspergillus subgen. Fumigati</taxon>
    </lineage>
</organism>
<reference evidence="2" key="1">
    <citation type="journal article" date="2018" name="Proc. Natl. Acad. Sci. U.S.A.">
        <title>Linking secondary metabolites to gene clusters through genome sequencing of six diverse Aspergillus species.</title>
        <authorList>
            <person name="Kaerboelling I."/>
            <person name="Vesth T.C."/>
            <person name="Frisvad J.C."/>
            <person name="Nybo J.L."/>
            <person name="Theobald S."/>
            <person name="Kuo A."/>
            <person name="Bowyer P."/>
            <person name="Matsuda Y."/>
            <person name="Mondo S."/>
            <person name="Lyhne E.K."/>
            <person name="Kogle M.E."/>
            <person name="Clum A."/>
            <person name="Lipzen A."/>
            <person name="Salamov A."/>
            <person name="Ngan C.Y."/>
            <person name="Daum C."/>
            <person name="Chiniquy J."/>
            <person name="Barry K."/>
            <person name="LaButti K."/>
            <person name="Haridas S."/>
            <person name="Simmons B.A."/>
            <person name="Magnuson J.K."/>
            <person name="Mortensen U.H."/>
            <person name="Larsen T.O."/>
            <person name="Grigoriev I.V."/>
            <person name="Baker S.E."/>
            <person name="Andersen M.R."/>
        </authorList>
    </citation>
    <scope>NUCLEOTIDE SEQUENCE [LARGE SCALE GENOMIC DNA]</scope>
    <source>
        <strain evidence="2">IBT 16806</strain>
    </source>
</reference>
<protein>
    <submittedName>
        <fullName evidence="1">Uncharacterized protein</fullName>
    </submittedName>
</protein>
<accession>A0A2I1BV23</accession>
<keyword evidence="2" id="KW-1185">Reference proteome</keyword>